<comment type="subcellular location">
    <subcellularLocation>
        <location evidence="3">Cytoplasm</location>
    </subcellularLocation>
</comment>
<evidence type="ECO:0000256" key="15">
    <source>
        <dbReference type="ARBA" id="ARBA00048070"/>
    </source>
</evidence>
<evidence type="ECO:0000256" key="6">
    <source>
        <dbReference type="ARBA" id="ARBA00022490"/>
    </source>
</evidence>
<evidence type="ECO:0000256" key="14">
    <source>
        <dbReference type="ARBA" id="ARBA00038478"/>
    </source>
</evidence>
<dbReference type="GO" id="GO:0030388">
    <property type="term" value="P:fructose 1,6-bisphosphate metabolic process"/>
    <property type="evidence" value="ECO:0007669"/>
    <property type="project" value="TreeGrafter"/>
</dbReference>
<dbReference type="GO" id="GO:0005945">
    <property type="term" value="C:6-phosphofructokinase complex"/>
    <property type="evidence" value="ECO:0007669"/>
    <property type="project" value="TreeGrafter"/>
</dbReference>
<dbReference type="GO" id="GO:0048029">
    <property type="term" value="F:monosaccharide binding"/>
    <property type="evidence" value="ECO:0007669"/>
    <property type="project" value="TreeGrafter"/>
</dbReference>
<comment type="similarity">
    <text evidence="14">Belongs to the phosphofructokinase type A (PFKA) family.</text>
</comment>
<dbReference type="PRINTS" id="PR00476">
    <property type="entry name" value="PHFRCTKINASE"/>
</dbReference>
<protein>
    <recommendedName>
        <fullName evidence="5">6-phosphofructokinase</fullName>
        <ecNumber evidence="5">2.7.1.11</ecNumber>
    </recommendedName>
</protein>
<reference evidence="17 18" key="1">
    <citation type="submission" date="2019-11" db="EMBL/GenBank/DDBJ databases">
        <title>Gracilibacillus salitolerans sp. nov., a moderate halophile isolated from a saline soil in northwest China.</title>
        <authorList>
            <person name="Gan L."/>
        </authorList>
    </citation>
    <scope>NUCLEOTIDE SEQUENCE [LARGE SCALE GENOMIC DNA]</scope>
    <source>
        <strain evidence="17 18">SCU50</strain>
    </source>
</reference>
<dbReference type="EMBL" id="CP045915">
    <property type="protein sequence ID" value="QGH36083.1"/>
    <property type="molecule type" value="Genomic_DNA"/>
</dbReference>
<dbReference type="GO" id="GO:0006002">
    <property type="term" value="P:fructose 6-phosphate metabolic process"/>
    <property type="evidence" value="ECO:0007669"/>
    <property type="project" value="InterPro"/>
</dbReference>
<dbReference type="PIRSF" id="PIRSF000532">
    <property type="entry name" value="ATP_PFK_prok"/>
    <property type="match status" value="1"/>
</dbReference>
<keyword evidence="11" id="KW-0067">ATP-binding</keyword>
<dbReference type="InterPro" id="IPR035966">
    <property type="entry name" value="PKF_sf"/>
</dbReference>
<organism evidence="17 18">
    <name type="scientific">Gracilibacillus salitolerans</name>
    <dbReference type="NCBI Taxonomy" id="2663022"/>
    <lineage>
        <taxon>Bacteria</taxon>
        <taxon>Bacillati</taxon>
        <taxon>Bacillota</taxon>
        <taxon>Bacilli</taxon>
        <taxon>Bacillales</taxon>
        <taxon>Bacillaceae</taxon>
        <taxon>Gracilibacillus</taxon>
    </lineage>
</organism>
<evidence type="ECO:0000256" key="5">
    <source>
        <dbReference type="ARBA" id="ARBA00012055"/>
    </source>
</evidence>
<evidence type="ECO:0000256" key="2">
    <source>
        <dbReference type="ARBA" id="ARBA00002659"/>
    </source>
</evidence>
<dbReference type="GO" id="GO:0061621">
    <property type="term" value="P:canonical glycolysis"/>
    <property type="evidence" value="ECO:0007669"/>
    <property type="project" value="TreeGrafter"/>
</dbReference>
<dbReference type="Gene3D" id="3.40.50.450">
    <property type="match status" value="1"/>
</dbReference>
<dbReference type="GO" id="GO:0005524">
    <property type="term" value="F:ATP binding"/>
    <property type="evidence" value="ECO:0007669"/>
    <property type="project" value="UniProtKB-KW"/>
</dbReference>
<dbReference type="GO" id="GO:0046872">
    <property type="term" value="F:metal ion binding"/>
    <property type="evidence" value="ECO:0007669"/>
    <property type="project" value="UniProtKB-KW"/>
</dbReference>
<dbReference type="Pfam" id="PF00365">
    <property type="entry name" value="PFK"/>
    <property type="match status" value="1"/>
</dbReference>
<evidence type="ECO:0000256" key="4">
    <source>
        <dbReference type="ARBA" id="ARBA00004679"/>
    </source>
</evidence>
<keyword evidence="10" id="KW-0418">Kinase</keyword>
<dbReference type="EC" id="2.7.1.11" evidence="5"/>
<dbReference type="SUPFAM" id="SSF53784">
    <property type="entry name" value="Phosphofructokinase"/>
    <property type="match status" value="1"/>
</dbReference>
<evidence type="ECO:0000256" key="8">
    <source>
        <dbReference type="ARBA" id="ARBA00022723"/>
    </source>
</evidence>
<dbReference type="GO" id="GO:0070095">
    <property type="term" value="F:fructose-6-phosphate binding"/>
    <property type="evidence" value="ECO:0007669"/>
    <property type="project" value="TreeGrafter"/>
</dbReference>
<dbReference type="InterPro" id="IPR012003">
    <property type="entry name" value="ATP_PFK_prok-type"/>
</dbReference>
<keyword evidence="18" id="KW-1185">Reference proteome</keyword>
<evidence type="ECO:0000256" key="10">
    <source>
        <dbReference type="ARBA" id="ARBA00022777"/>
    </source>
</evidence>
<dbReference type="GO" id="GO:0016208">
    <property type="term" value="F:AMP binding"/>
    <property type="evidence" value="ECO:0007669"/>
    <property type="project" value="TreeGrafter"/>
</dbReference>
<evidence type="ECO:0000256" key="11">
    <source>
        <dbReference type="ARBA" id="ARBA00022840"/>
    </source>
</evidence>
<keyword evidence="8" id="KW-0479">Metal-binding</keyword>
<keyword evidence="12" id="KW-0460">Magnesium</keyword>
<dbReference type="PANTHER" id="PTHR13697">
    <property type="entry name" value="PHOSPHOFRUCTOKINASE"/>
    <property type="match status" value="1"/>
</dbReference>
<comment type="function">
    <text evidence="2">Catalyzes the phosphorylation of D-fructose 6-phosphate to fructose 1,6-bisphosphate by ATP, the first committing step of glycolysis.</text>
</comment>
<evidence type="ECO:0000313" key="17">
    <source>
        <dbReference type="EMBL" id="QGH36083.1"/>
    </source>
</evidence>
<dbReference type="AlphaFoldDB" id="A0A5Q2TPW8"/>
<keyword evidence="9" id="KW-0547">Nucleotide-binding</keyword>
<dbReference type="GO" id="GO:0003872">
    <property type="term" value="F:6-phosphofructokinase activity"/>
    <property type="evidence" value="ECO:0007669"/>
    <property type="project" value="UniProtKB-EC"/>
</dbReference>
<dbReference type="UniPathway" id="UPA00109">
    <property type="reaction ID" value="UER00182"/>
</dbReference>
<dbReference type="KEGG" id="grc:GI584_19415"/>
<keyword evidence="7" id="KW-0808">Transferase</keyword>
<evidence type="ECO:0000256" key="7">
    <source>
        <dbReference type="ARBA" id="ARBA00022679"/>
    </source>
</evidence>
<name>A0A5Q2TPW8_9BACI</name>
<keyword evidence="6" id="KW-0963">Cytoplasm</keyword>
<dbReference type="InterPro" id="IPR000023">
    <property type="entry name" value="Phosphofructokinase_dom"/>
</dbReference>
<evidence type="ECO:0000256" key="1">
    <source>
        <dbReference type="ARBA" id="ARBA00001946"/>
    </source>
</evidence>
<dbReference type="PANTHER" id="PTHR13697:SF4">
    <property type="entry name" value="ATP-DEPENDENT 6-PHOSPHOFRUCTOKINASE"/>
    <property type="match status" value="1"/>
</dbReference>
<dbReference type="GO" id="GO:0042802">
    <property type="term" value="F:identical protein binding"/>
    <property type="evidence" value="ECO:0007669"/>
    <property type="project" value="TreeGrafter"/>
</dbReference>
<feature type="domain" description="Phosphofructokinase" evidence="16">
    <location>
        <begin position="4"/>
        <end position="279"/>
    </location>
</feature>
<sequence>MKQVALITSGGDGAGINSTIEIMAKNPQIDLFGFHGGYNGILSSDPIHLTEKYCENRALDGIHLVKTGRSKIPYTKEGRDQLRRKLALDNFDCLVVCGGNGSQKAAQLLQIEGTNTIFVPMTVDNDVNGSDYSVGFDTALNKMIEVLYGLHDTSANMPGRIFMVEVLGGNSGNLALESALAGASDLAIIPEYSTKKSDITNIVKEKLKQKNSLIIMCSESAYEDKNYQSGNQGVSLDIATSIERETGIRVRKSIMGFYIRAGRPSFKDALIASKIGAVVSQSIMENHYGVMVGVRNEQIHRFDFHQVTKKLSSLNPQTVEIARYYKKIIH</sequence>
<dbReference type="RefSeq" id="WP_153792274.1">
    <property type="nucleotide sequence ID" value="NZ_CP045915.1"/>
</dbReference>
<evidence type="ECO:0000313" key="18">
    <source>
        <dbReference type="Proteomes" id="UP000339690"/>
    </source>
</evidence>
<gene>
    <name evidence="17" type="ORF">GI584_19415</name>
</gene>
<evidence type="ECO:0000256" key="9">
    <source>
        <dbReference type="ARBA" id="ARBA00022741"/>
    </source>
</evidence>
<dbReference type="Proteomes" id="UP000339690">
    <property type="component" value="Chromosome"/>
</dbReference>
<accession>A0A5Q2TPW8</accession>
<keyword evidence="13" id="KW-0324">Glycolysis</keyword>
<comment type="cofactor">
    <cofactor evidence="1">
        <name>Mg(2+)</name>
        <dbReference type="ChEBI" id="CHEBI:18420"/>
    </cofactor>
</comment>
<dbReference type="InterPro" id="IPR022953">
    <property type="entry name" value="ATP_PFK"/>
</dbReference>
<comment type="pathway">
    <text evidence="4">Carbohydrate degradation; glycolysis; D-glyceraldehyde 3-phosphate and glycerone phosphate from D-glucose: step 3/4.</text>
</comment>
<evidence type="ECO:0000259" key="16">
    <source>
        <dbReference type="Pfam" id="PF00365"/>
    </source>
</evidence>
<evidence type="ECO:0000256" key="13">
    <source>
        <dbReference type="ARBA" id="ARBA00023152"/>
    </source>
</evidence>
<evidence type="ECO:0000256" key="3">
    <source>
        <dbReference type="ARBA" id="ARBA00004496"/>
    </source>
</evidence>
<proteinExistence type="inferred from homology"/>
<dbReference type="Gene3D" id="3.40.50.460">
    <property type="entry name" value="Phosphofructokinase domain"/>
    <property type="match status" value="1"/>
</dbReference>
<evidence type="ECO:0000256" key="12">
    <source>
        <dbReference type="ARBA" id="ARBA00022842"/>
    </source>
</evidence>
<comment type="catalytic activity">
    <reaction evidence="15">
        <text>beta-D-fructose 6-phosphate + ATP = beta-D-fructose 1,6-bisphosphate + ADP + H(+)</text>
        <dbReference type="Rhea" id="RHEA:16109"/>
        <dbReference type="ChEBI" id="CHEBI:15378"/>
        <dbReference type="ChEBI" id="CHEBI:30616"/>
        <dbReference type="ChEBI" id="CHEBI:32966"/>
        <dbReference type="ChEBI" id="CHEBI:57634"/>
        <dbReference type="ChEBI" id="CHEBI:456216"/>
        <dbReference type="EC" id="2.7.1.11"/>
    </reaction>
</comment>